<proteinExistence type="predicted"/>
<evidence type="ECO:0000256" key="2">
    <source>
        <dbReference type="ARBA" id="ARBA00022630"/>
    </source>
</evidence>
<dbReference type="InterPro" id="IPR036188">
    <property type="entry name" value="FAD/NAD-bd_sf"/>
</dbReference>
<protein>
    <submittedName>
        <fullName evidence="7">Putative n-hydroxybenzoate hydroxylase</fullName>
    </submittedName>
</protein>
<dbReference type="AlphaFoldDB" id="A0A0A8K5N5"/>
<dbReference type="PANTHER" id="PTHR13789:SF318">
    <property type="entry name" value="GERANYLGERANYL DIPHOSPHATE REDUCTASE"/>
    <property type="match status" value="1"/>
</dbReference>
<dbReference type="Proteomes" id="UP000031643">
    <property type="component" value="Chromosome"/>
</dbReference>
<organism evidence="7 8">
    <name type="scientific">Methyloceanibacter caenitepidi</name>
    <dbReference type="NCBI Taxonomy" id="1384459"/>
    <lineage>
        <taxon>Bacteria</taxon>
        <taxon>Pseudomonadati</taxon>
        <taxon>Pseudomonadota</taxon>
        <taxon>Alphaproteobacteria</taxon>
        <taxon>Hyphomicrobiales</taxon>
        <taxon>Hyphomicrobiaceae</taxon>
        <taxon>Methyloceanibacter</taxon>
    </lineage>
</organism>
<dbReference type="GO" id="GO:0071949">
    <property type="term" value="F:FAD binding"/>
    <property type="evidence" value="ECO:0007669"/>
    <property type="project" value="InterPro"/>
</dbReference>
<keyword evidence="3" id="KW-0274">FAD</keyword>
<feature type="domain" description="FAD-binding" evidence="6">
    <location>
        <begin position="6"/>
        <end position="348"/>
    </location>
</feature>
<dbReference type="RefSeq" id="WP_045367713.1">
    <property type="nucleotide sequence ID" value="NZ_AP014648.1"/>
</dbReference>
<dbReference type="PRINTS" id="PR00420">
    <property type="entry name" value="RNGMNOXGNASE"/>
</dbReference>
<dbReference type="PANTHER" id="PTHR13789">
    <property type="entry name" value="MONOOXYGENASE"/>
    <property type="match status" value="1"/>
</dbReference>
<dbReference type="Gene3D" id="3.50.50.60">
    <property type="entry name" value="FAD/NAD(P)-binding domain"/>
    <property type="match status" value="1"/>
</dbReference>
<dbReference type="KEGG" id="mcg:GL4_2390"/>
<name>A0A0A8K5N5_9HYPH</name>
<keyword evidence="8" id="KW-1185">Reference proteome</keyword>
<evidence type="ECO:0000256" key="3">
    <source>
        <dbReference type="ARBA" id="ARBA00022827"/>
    </source>
</evidence>
<dbReference type="STRING" id="1384459.GL4_2390"/>
<dbReference type="InterPro" id="IPR050493">
    <property type="entry name" value="FAD-dep_Monooxygenase_BioMet"/>
</dbReference>
<keyword evidence="5" id="KW-0503">Monooxygenase</keyword>
<dbReference type="EMBL" id="AP014648">
    <property type="protein sequence ID" value="BAQ17827.1"/>
    <property type="molecule type" value="Genomic_DNA"/>
</dbReference>
<keyword evidence="4" id="KW-0560">Oxidoreductase</keyword>
<evidence type="ECO:0000256" key="1">
    <source>
        <dbReference type="ARBA" id="ARBA00001974"/>
    </source>
</evidence>
<evidence type="ECO:0000313" key="8">
    <source>
        <dbReference type="Proteomes" id="UP000031643"/>
    </source>
</evidence>
<comment type="cofactor">
    <cofactor evidence="1">
        <name>FAD</name>
        <dbReference type="ChEBI" id="CHEBI:57692"/>
    </cofactor>
</comment>
<reference evidence="7 8" key="1">
    <citation type="submission" date="2014-09" db="EMBL/GenBank/DDBJ databases">
        <title>Genome sequencing of Methyloceanibacter caenitepidi Gela4.</title>
        <authorList>
            <person name="Takeuchi M."/>
            <person name="Susumu S."/>
            <person name="Kamagata Y."/>
            <person name="Oshima K."/>
            <person name="Hattori M."/>
            <person name="Iwasaki W."/>
        </authorList>
    </citation>
    <scope>NUCLEOTIDE SEQUENCE [LARGE SCALE GENOMIC DNA]</scope>
    <source>
        <strain evidence="7 8">Gela4</strain>
    </source>
</reference>
<gene>
    <name evidence="7" type="ORF">GL4_2390</name>
</gene>
<keyword evidence="2" id="KW-0285">Flavoprotein</keyword>
<accession>A0A0A8K5N5</accession>
<dbReference type="SUPFAM" id="SSF54373">
    <property type="entry name" value="FAD-linked reductases, C-terminal domain"/>
    <property type="match status" value="1"/>
</dbReference>
<evidence type="ECO:0000256" key="5">
    <source>
        <dbReference type="ARBA" id="ARBA00023033"/>
    </source>
</evidence>
<dbReference type="InterPro" id="IPR002938">
    <property type="entry name" value="FAD-bd"/>
</dbReference>
<evidence type="ECO:0000259" key="6">
    <source>
        <dbReference type="Pfam" id="PF01494"/>
    </source>
</evidence>
<dbReference type="SUPFAM" id="SSF51905">
    <property type="entry name" value="FAD/NAD(P)-binding domain"/>
    <property type="match status" value="1"/>
</dbReference>
<evidence type="ECO:0000313" key="7">
    <source>
        <dbReference type="EMBL" id="BAQ17827.1"/>
    </source>
</evidence>
<evidence type="ECO:0000256" key="4">
    <source>
        <dbReference type="ARBA" id="ARBA00023002"/>
    </source>
</evidence>
<dbReference type="Pfam" id="PF01494">
    <property type="entry name" value="FAD_binding_3"/>
    <property type="match status" value="1"/>
</dbReference>
<dbReference type="GO" id="GO:0004497">
    <property type="term" value="F:monooxygenase activity"/>
    <property type="evidence" value="ECO:0007669"/>
    <property type="project" value="UniProtKB-KW"/>
</dbReference>
<dbReference type="HOGENOM" id="CLU_009665_19_3_5"/>
<sequence>MTTHRPVLIAGGGIGGLTAAIALDREGIESHILERSTFAEESGAGIQLGPNATRILQRLGVLDALNPQTFRPEAVWLFDGRNGDKLATVPLGDLAEKRYGAPYITAHRADLHEALRTVAAGCAHVSLTTEFTVADIRDEDGVSVTGSNGETQHGSLLVGADGLWSTVRGWVAPGLAPSFTGATAFRSLMPRDALPEPFSAPIVGLWLGPRSHLVHYPVRGGDAVNVVAVTEQGDKQEGWNRSAEKETVLSNFARWSDAPLGLMDAAPSWRAWSLFRLPALPHWSRGATVLLGDAAHPVLPYLAQGAGLAIEDAAKLAELLGANRAQPSHAFQAYEALRRPRATRVQQASKRLGRAYHMGDGFFGEVFRAARNTILGLRSETATLRGFDWLYGHEG</sequence>
<dbReference type="OrthoDB" id="4230779at2"/>